<evidence type="ECO:0000313" key="2">
    <source>
        <dbReference type="EMBL" id="KAJ3610719.1"/>
    </source>
</evidence>
<dbReference type="EMBL" id="JANIIK010000038">
    <property type="protein sequence ID" value="KAJ3610719.1"/>
    <property type="molecule type" value="Genomic_DNA"/>
</dbReference>
<feature type="region of interest" description="Disordered" evidence="1">
    <location>
        <begin position="1"/>
        <end position="27"/>
    </location>
</feature>
<feature type="region of interest" description="Disordered" evidence="1">
    <location>
        <begin position="118"/>
        <end position="141"/>
    </location>
</feature>
<dbReference type="AlphaFoldDB" id="A0A9Q0ITV5"/>
<evidence type="ECO:0000313" key="3">
    <source>
        <dbReference type="Proteomes" id="UP001148018"/>
    </source>
</evidence>
<evidence type="ECO:0000256" key="1">
    <source>
        <dbReference type="SAM" id="MobiDB-lite"/>
    </source>
</evidence>
<sequence length="141" mass="15627">MVDWVSGLTGDEETTHPGDQRREHEELQMGTEHLALHPGAATRPPLTGPWRSSSFLLQMFPPPVSLLVIYPLLGWMRTQLNQHSLEAGERRAASNLRGETGSRDRELVLLNLLNPPRRSGRLSITTPSSTPNGFTAQPSLQ</sequence>
<gene>
    <name evidence="2" type="ORF">NHX12_022811</name>
</gene>
<protein>
    <submittedName>
        <fullName evidence="2">Uncharacterized protein</fullName>
    </submittedName>
</protein>
<accession>A0A9Q0ITV5</accession>
<feature type="compositionally biased region" description="Polar residues" evidence="1">
    <location>
        <begin position="123"/>
        <end position="141"/>
    </location>
</feature>
<reference evidence="2" key="1">
    <citation type="submission" date="2022-07" db="EMBL/GenBank/DDBJ databases">
        <title>Chromosome-level genome of Muraenolepis orangiensis.</title>
        <authorList>
            <person name="Kim J."/>
        </authorList>
    </citation>
    <scope>NUCLEOTIDE SEQUENCE</scope>
    <source>
        <strain evidence="2">KU_S4_2022</strain>
        <tissue evidence="2">Muscle</tissue>
    </source>
</reference>
<proteinExistence type="predicted"/>
<feature type="compositionally biased region" description="Basic and acidic residues" evidence="1">
    <location>
        <begin position="13"/>
        <end position="27"/>
    </location>
</feature>
<dbReference type="Proteomes" id="UP001148018">
    <property type="component" value="Unassembled WGS sequence"/>
</dbReference>
<name>A0A9Q0ITV5_9TELE</name>
<keyword evidence="3" id="KW-1185">Reference proteome</keyword>
<comment type="caution">
    <text evidence="2">The sequence shown here is derived from an EMBL/GenBank/DDBJ whole genome shotgun (WGS) entry which is preliminary data.</text>
</comment>
<organism evidence="2 3">
    <name type="scientific">Muraenolepis orangiensis</name>
    <name type="common">Patagonian moray cod</name>
    <dbReference type="NCBI Taxonomy" id="630683"/>
    <lineage>
        <taxon>Eukaryota</taxon>
        <taxon>Metazoa</taxon>
        <taxon>Chordata</taxon>
        <taxon>Craniata</taxon>
        <taxon>Vertebrata</taxon>
        <taxon>Euteleostomi</taxon>
        <taxon>Actinopterygii</taxon>
        <taxon>Neopterygii</taxon>
        <taxon>Teleostei</taxon>
        <taxon>Neoteleostei</taxon>
        <taxon>Acanthomorphata</taxon>
        <taxon>Zeiogadaria</taxon>
        <taxon>Gadariae</taxon>
        <taxon>Gadiformes</taxon>
        <taxon>Muraenolepidoidei</taxon>
        <taxon>Muraenolepididae</taxon>
        <taxon>Muraenolepis</taxon>
    </lineage>
</organism>